<dbReference type="InterPro" id="IPR011852">
    <property type="entry name" value="TRAP_TAXI"/>
</dbReference>
<gene>
    <name evidence="1" type="ORF">S03H2_12615</name>
</gene>
<protein>
    <recommendedName>
        <fullName evidence="2">C4-dicarboxylate ABC transporter substrate-binding protein</fullName>
    </recommendedName>
</protein>
<sequence>SEKDFKVVVVPGAKGGVTALIEGRVELAMASVGMPVATEANAKFGICFLPLSMDPADIKEAMKVFPGAAVKTRKPGPPGVKVPTPILTYPLMITTSTHLSNKVAYNLVKTWWDHHKETWKMHPIAKGWAPKDFVIKNVTVPYHPGAIKFYKEQGAWDSEMDKIQERLLGGEYPFLD</sequence>
<comment type="caution">
    <text evidence="1">The sequence shown here is derived from an EMBL/GenBank/DDBJ whole genome shotgun (WGS) entry which is preliminary data.</text>
</comment>
<dbReference type="EMBL" id="BARU01006411">
    <property type="protein sequence ID" value="GAH47145.1"/>
    <property type="molecule type" value="Genomic_DNA"/>
</dbReference>
<accession>X1GQK4</accession>
<name>X1GQK4_9ZZZZ</name>
<proteinExistence type="predicted"/>
<evidence type="ECO:0000313" key="1">
    <source>
        <dbReference type="EMBL" id="GAH47145.1"/>
    </source>
</evidence>
<feature type="non-terminal residue" evidence="1">
    <location>
        <position position="1"/>
    </location>
</feature>
<dbReference type="SUPFAM" id="SSF53850">
    <property type="entry name" value="Periplasmic binding protein-like II"/>
    <property type="match status" value="1"/>
</dbReference>
<evidence type="ECO:0008006" key="2">
    <source>
        <dbReference type="Google" id="ProtNLM"/>
    </source>
</evidence>
<dbReference type="Pfam" id="PF16868">
    <property type="entry name" value="NMT1_3"/>
    <property type="match status" value="1"/>
</dbReference>
<organism evidence="1">
    <name type="scientific">marine sediment metagenome</name>
    <dbReference type="NCBI Taxonomy" id="412755"/>
    <lineage>
        <taxon>unclassified sequences</taxon>
        <taxon>metagenomes</taxon>
        <taxon>ecological metagenomes</taxon>
    </lineage>
</organism>
<reference evidence="1" key="1">
    <citation type="journal article" date="2014" name="Front. Microbiol.">
        <title>High frequency of phylogenetically diverse reductive dehalogenase-homologous genes in deep subseafloor sedimentary metagenomes.</title>
        <authorList>
            <person name="Kawai M."/>
            <person name="Futagami T."/>
            <person name="Toyoda A."/>
            <person name="Takaki Y."/>
            <person name="Nishi S."/>
            <person name="Hori S."/>
            <person name="Arai W."/>
            <person name="Tsubouchi T."/>
            <person name="Morono Y."/>
            <person name="Uchiyama I."/>
            <person name="Ito T."/>
            <person name="Fujiyama A."/>
            <person name="Inagaki F."/>
            <person name="Takami H."/>
        </authorList>
    </citation>
    <scope>NUCLEOTIDE SEQUENCE</scope>
    <source>
        <strain evidence="1">Expedition CK06-06</strain>
    </source>
</reference>
<dbReference type="AlphaFoldDB" id="X1GQK4"/>
<dbReference type="Gene3D" id="3.40.190.10">
    <property type="entry name" value="Periplasmic binding protein-like II"/>
    <property type="match status" value="2"/>
</dbReference>